<organism evidence="1 2">
    <name type="scientific">Prevotella melaninogenica</name>
    <dbReference type="NCBI Taxonomy" id="28132"/>
    <lineage>
        <taxon>Bacteria</taxon>
        <taxon>Pseudomonadati</taxon>
        <taxon>Bacteroidota</taxon>
        <taxon>Bacteroidia</taxon>
        <taxon>Bacteroidales</taxon>
        <taxon>Prevotellaceae</taxon>
        <taxon>Prevotella</taxon>
    </lineage>
</organism>
<dbReference type="EMBL" id="CP054010">
    <property type="protein sequence ID" value="QKH88363.1"/>
    <property type="molecule type" value="Genomic_DNA"/>
</dbReference>
<name>A0A7D4L2B7_9BACT</name>
<proteinExistence type="predicted"/>
<evidence type="ECO:0000313" key="1">
    <source>
        <dbReference type="EMBL" id="QKH88363.1"/>
    </source>
</evidence>
<accession>A0A7D4L2B7</accession>
<reference evidence="1 2" key="1">
    <citation type="submission" date="2020-05" db="EMBL/GenBank/DDBJ databases">
        <title>FDA dAtabase for Regulatory Grade micrObial Sequences (FDA-ARGOS): Supporting development and validation of Infectious Disease Dx tests.</title>
        <authorList>
            <person name="Moreno J."/>
            <person name="Tallon L."/>
            <person name="Sadzewicz L."/>
            <person name="Zhao X."/>
            <person name="Vavikolanu K."/>
            <person name="Mehta A."/>
            <person name="Aluvathingal J."/>
            <person name="Nadendla S."/>
            <person name="Myers T."/>
            <person name="Yan Y."/>
            <person name="Sichtig H."/>
        </authorList>
    </citation>
    <scope>NUCLEOTIDE SEQUENCE [LARGE SCALE GENOMIC DNA]</scope>
    <source>
        <strain evidence="1 2">FDAARGOS_760</strain>
    </source>
</reference>
<dbReference type="AlphaFoldDB" id="A0A7D4L2B7"/>
<sequence>MIVWIGSGIMTVVCAHTGNVSVAKMEDKGHCNDNGVKNCMKIEVKTLSPTDMAHNDFYHIQPIQLSLLPQFVSDCQLLPLPILTKAPERILSLLWHSPPRQYLRLLTTLII</sequence>
<protein>
    <submittedName>
        <fullName evidence="1">Uncharacterized protein</fullName>
    </submittedName>
</protein>
<gene>
    <name evidence="1" type="ORF">FIU21_03005</name>
</gene>
<dbReference type="Proteomes" id="UP000500843">
    <property type="component" value="Chromosome 1"/>
</dbReference>
<evidence type="ECO:0000313" key="2">
    <source>
        <dbReference type="Proteomes" id="UP000500843"/>
    </source>
</evidence>